<proteinExistence type="predicted"/>
<accession>A0A9X1JTE9</accession>
<dbReference type="RefSeq" id="WP_218547764.1">
    <property type="nucleotide sequence ID" value="NZ_JAGSPD010000018.1"/>
</dbReference>
<keyword evidence="2" id="KW-1185">Reference proteome</keyword>
<comment type="caution">
    <text evidence="1">The sequence shown here is derived from an EMBL/GenBank/DDBJ whole genome shotgun (WGS) entry which is preliminary data.</text>
</comment>
<sequence length="75" mass="8815">NFLKLVVLDATEPDTLHNNRLHNQIIYKKTYNYLIKGITHSLIIPHKLHLVYLTQKITSINSKRERLNIIKTPVI</sequence>
<gene>
    <name evidence="1" type="ORF">KCG49_15345</name>
</gene>
<reference evidence="1" key="1">
    <citation type="submission" date="2021-04" db="EMBL/GenBank/DDBJ databases">
        <authorList>
            <person name="Pira H."/>
            <person name="Risdian C."/>
            <person name="Wink J."/>
        </authorList>
    </citation>
    <scope>NUCLEOTIDE SEQUENCE</scope>
    <source>
        <strain evidence="1">WHY3</strain>
    </source>
</reference>
<protein>
    <submittedName>
        <fullName evidence="1">Uncharacterized protein</fullName>
    </submittedName>
</protein>
<evidence type="ECO:0000313" key="1">
    <source>
        <dbReference type="EMBL" id="MBV7270562.1"/>
    </source>
</evidence>
<evidence type="ECO:0000313" key="2">
    <source>
        <dbReference type="Proteomes" id="UP001138894"/>
    </source>
</evidence>
<dbReference type="Proteomes" id="UP001138894">
    <property type="component" value="Unassembled WGS sequence"/>
</dbReference>
<organism evidence="1 2">
    <name type="scientific">Winogradskyella luteola</name>
    <dbReference type="NCBI Taxonomy" id="2828330"/>
    <lineage>
        <taxon>Bacteria</taxon>
        <taxon>Pseudomonadati</taxon>
        <taxon>Bacteroidota</taxon>
        <taxon>Flavobacteriia</taxon>
        <taxon>Flavobacteriales</taxon>
        <taxon>Flavobacteriaceae</taxon>
        <taxon>Winogradskyella</taxon>
    </lineage>
</organism>
<dbReference type="AlphaFoldDB" id="A0A9X1JTE9"/>
<feature type="non-terminal residue" evidence="1">
    <location>
        <position position="1"/>
    </location>
</feature>
<dbReference type="EMBL" id="JAGSPD010000018">
    <property type="protein sequence ID" value="MBV7270562.1"/>
    <property type="molecule type" value="Genomic_DNA"/>
</dbReference>
<name>A0A9X1JTE9_9FLAO</name>